<keyword evidence="2" id="KW-0812">Transmembrane</keyword>
<dbReference type="InterPro" id="IPR037522">
    <property type="entry name" value="HD_GYP_dom"/>
</dbReference>
<gene>
    <name evidence="6" type="primary">rpfG_1</name>
    <name evidence="6" type="ORF">BSF38_00091</name>
</gene>
<dbReference type="PROSITE" id="PS50112">
    <property type="entry name" value="PAS"/>
    <property type="match status" value="1"/>
</dbReference>
<keyword evidence="1" id="KW-0175">Coiled coil</keyword>
<dbReference type="SMART" id="SM00091">
    <property type="entry name" value="PAS"/>
    <property type="match status" value="2"/>
</dbReference>
<dbReference type="CDD" id="cd00077">
    <property type="entry name" value="HDc"/>
    <property type="match status" value="1"/>
</dbReference>
<dbReference type="InterPro" id="IPR052020">
    <property type="entry name" value="Cyclic_di-GMP/3'3'-cGAMP_PDE"/>
</dbReference>
<dbReference type="PROSITE" id="PS51832">
    <property type="entry name" value="HD_GYP"/>
    <property type="match status" value="1"/>
</dbReference>
<organism evidence="6 7">
    <name type="scientific">Paludisphaera borealis</name>
    <dbReference type="NCBI Taxonomy" id="1387353"/>
    <lineage>
        <taxon>Bacteria</taxon>
        <taxon>Pseudomonadati</taxon>
        <taxon>Planctomycetota</taxon>
        <taxon>Planctomycetia</taxon>
        <taxon>Isosphaerales</taxon>
        <taxon>Isosphaeraceae</taxon>
        <taxon>Paludisphaera</taxon>
    </lineage>
</organism>
<dbReference type="PANTHER" id="PTHR45228:SF1">
    <property type="entry name" value="CYCLIC DI-GMP PHOSPHODIESTERASE TM_0186"/>
    <property type="match status" value="1"/>
</dbReference>
<dbReference type="RefSeq" id="WP_076342970.1">
    <property type="nucleotide sequence ID" value="NZ_CP019082.1"/>
</dbReference>
<dbReference type="Gene3D" id="2.10.70.100">
    <property type="match status" value="1"/>
</dbReference>
<dbReference type="Gene3D" id="1.10.3210.10">
    <property type="entry name" value="Hypothetical protein af1432"/>
    <property type="match status" value="1"/>
</dbReference>
<dbReference type="CDD" id="cd00130">
    <property type="entry name" value="PAS"/>
    <property type="match status" value="1"/>
</dbReference>
<keyword evidence="6" id="KW-0378">Hydrolase</keyword>
<feature type="transmembrane region" description="Helical" evidence="2">
    <location>
        <begin position="20"/>
        <end position="41"/>
    </location>
</feature>
<feature type="transmembrane region" description="Helical" evidence="2">
    <location>
        <begin position="128"/>
        <end position="148"/>
    </location>
</feature>
<dbReference type="Gene3D" id="3.30.450.40">
    <property type="match status" value="1"/>
</dbReference>
<dbReference type="Proteomes" id="UP000186309">
    <property type="component" value="Chromosome"/>
</dbReference>
<reference evidence="7" key="1">
    <citation type="submission" date="2016-12" db="EMBL/GenBank/DDBJ databases">
        <title>Comparative genomics of four Isosphaeraceae planctomycetes: a common pool of plasmids and glycoside hydrolase genes.</title>
        <authorList>
            <person name="Ivanova A."/>
        </authorList>
    </citation>
    <scope>NUCLEOTIDE SEQUENCE [LARGE SCALE GENOMIC DNA]</scope>
    <source>
        <strain evidence="7">PX4</strain>
    </source>
</reference>
<dbReference type="NCBIfam" id="TIGR00229">
    <property type="entry name" value="sensory_box"/>
    <property type="match status" value="2"/>
</dbReference>
<protein>
    <submittedName>
        <fullName evidence="6">Cyclic di-GMP phosphodiesterase response regulator RpfG</fullName>
        <ecNumber evidence="6">3.1.4.52</ecNumber>
    </submittedName>
</protein>
<feature type="domain" description="HD-GYP" evidence="5">
    <location>
        <begin position="613"/>
        <end position="808"/>
    </location>
</feature>
<dbReference type="InterPro" id="IPR035965">
    <property type="entry name" value="PAS-like_dom_sf"/>
</dbReference>
<dbReference type="GO" id="GO:0071111">
    <property type="term" value="F:cyclic-guanylate-specific phosphodiesterase activity"/>
    <property type="evidence" value="ECO:0007669"/>
    <property type="project" value="UniProtKB-EC"/>
</dbReference>
<keyword evidence="2" id="KW-0472">Membrane</keyword>
<keyword evidence="7" id="KW-1185">Reference proteome</keyword>
<evidence type="ECO:0000259" key="3">
    <source>
        <dbReference type="PROSITE" id="PS50112"/>
    </source>
</evidence>
<feature type="domain" description="PAS" evidence="3">
    <location>
        <begin position="305"/>
        <end position="377"/>
    </location>
</feature>
<dbReference type="OrthoDB" id="9798833at2"/>
<dbReference type="InterPro" id="IPR003018">
    <property type="entry name" value="GAF"/>
</dbReference>
<dbReference type="InterPro" id="IPR013655">
    <property type="entry name" value="PAS_fold_3"/>
</dbReference>
<dbReference type="InterPro" id="IPR000014">
    <property type="entry name" value="PAS"/>
</dbReference>
<dbReference type="SUPFAM" id="SSF55781">
    <property type="entry name" value="GAF domain-like"/>
    <property type="match status" value="1"/>
</dbReference>
<evidence type="ECO:0000313" key="6">
    <source>
        <dbReference type="EMBL" id="APW58691.1"/>
    </source>
</evidence>
<dbReference type="AlphaFoldDB" id="A0A1U7CID1"/>
<dbReference type="SUPFAM" id="SSF55785">
    <property type="entry name" value="PYP-like sensor domain (PAS domain)"/>
    <property type="match status" value="2"/>
</dbReference>
<dbReference type="PROSITE" id="PS50113">
    <property type="entry name" value="PAC"/>
    <property type="match status" value="1"/>
</dbReference>
<dbReference type="InterPro" id="IPR029016">
    <property type="entry name" value="GAF-like_dom_sf"/>
</dbReference>
<dbReference type="SUPFAM" id="SSF109604">
    <property type="entry name" value="HD-domain/PDEase-like"/>
    <property type="match status" value="1"/>
</dbReference>
<dbReference type="InterPro" id="IPR003607">
    <property type="entry name" value="HD/PDEase_dom"/>
</dbReference>
<evidence type="ECO:0000256" key="1">
    <source>
        <dbReference type="SAM" id="Coils"/>
    </source>
</evidence>
<dbReference type="STRING" id="1387353.BSF38_00091"/>
<sequence length="848" mass="93613">MAIEGPNPTALRELARAFVLPPMLFAGLAAVFLGLIAHLVAVMARIDRSDTVIARTSLIQAILGDMQDWRRVDLDRSIAGVPDSFARQAIDVDRRWMIDAMRGRLTELLRVEEEEVVRSERNQAVRRSTWTIVCASLVASALLGLILATTARRQLVAVSRSYDHVLDDARRQAEAVRDREAILSSFYDNAPMMMGISEICGDDLLMISANAPTARPLGLTPDAMRGRLSSEVGITKEHNRRWIDAYRDSERTGRPIRFEYAYDHPGGRAWLSAVGCPLEGFPGRFTYIVQDDSERKQAEEALRESRERLRAALTASGTGTFRWDIRTGAVDSDENLDRLFGIPAGQEAGCVADFMDRIHPDDRDAVATAVDRSAQRGEDICVEFRVVWPDGTVHWLADKGKTFVDAAGKPSYMAGACVDVTAHRVAEEEIRGLNARLELRLARLAALRRIDAAITAGLDLRQTLGVVLDEVAAQLGVDAADVLMHDTQARTLVRAAEMGFQTPGMSERPMPLDRSVPGWVALEGRRLDVADLSCSTLTHACAEGLVEEGFVAYHALPLLANGQVRGVLEVFHRSPLDADADWLEYLETLAGQAAIAIDNSSLLDGLRRSNAELAAAYDATIEGWARALDLRDQETEGHSRRVTEITVRLARAMGVGEAELVHLRRGALLHDIGKVGIPDRVLLKPGPLDDEEWEVMRRHPAYAYEMLFPITFLRPALEIPYGHHERWDGSGYPLGLKGEEIPLSARIFAAVDVWDALGNDRPYRAAWPRDRVRDHIASLAGTHLDPRVVESFLAMIDEQAHCDAVGAEHVISEGETPAWARHPLAAAFPAQSQEISGRSEVGWRMQEA</sequence>
<dbReference type="SMART" id="SM00471">
    <property type="entry name" value="HDc"/>
    <property type="match status" value="1"/>
</dbReference>
<feature type="coiled-coil region" evidence="1">
    <location>
        <begin position="288"/>
        <end position="315"/>
    </location>
</feature>
<dbReference type="InterPro" id="IPR000700">
    <property type="entry name" value="PAS-assoc_C"/>
</dbReference>
<evidence type="ECO:0000313" key="7">
    <source>
        <dbReference type="Proteomes" id="UP000186309"/>
    </source>
</evidence>
<proteinExistence type="predicted"/>
<dbReference type="EC" id="3.1.4.52" evidence="6"/>
<name>A0A1U7CID1_9BACT</name>
<evidence type="ECO:0000256" key="2">
    <source>
        <dbReference type="SAM" id="Phobius"/>
    </source>
</evidence>
<accession>A0A1U7CID1</accession>
<dbReference type="KEGG" id="pbor:BSF38_00091"/>
<evidence type="ECO:0000259" key="4">
    <source>
        <dbReference type="PROSITE" id="PS50113"/>
    </source>
</evidence>
<dbReference type="Pfam" id="PF13185">
    <property type="entry name" value="GAF_2"/>
    <property type="match status" value="1"/>
</dbReference>
<keyword evidence="2" id="KW-1133">Transmembrane helix</keyword>
<evidence type="ECO:0000259" key="5">
    <source>
        <dbReference type="PROSITE" id="PS51832"/>
    </source>
</evidence>
<feature type="domain" description="PAC" evidence="4">
    <location>
        <begin position="380"/>
        <end position="432"/>
    </location>
</feature>
<dbReference type="Pfam" id="PF13487">
    <property type="entry name" value="HD_5"/>
    <property type="match status" value="1"/>
</dbReference>
<dbReference type="Gene3D" id="3.30.450.20">
    <property type="entry name" value="PAS domain"/>
    <property type="match status" value="2"/>
</dbReference>
<dbReference type="PANTHER" id="PTHR45228">
    <property type="entry name" value="CYCLIC DI-GMP PHOSPHODIESTERASE TM_0186-RELATED"/>
    <property type="match status" value="1"/>
</dbReference>
<dbReference type="EMBL" id="CP019082">
    <property type="protein sequence ID" value="APW58691.1"/>
    <property type="molecule type" value="Genomic_DNA"/>
</dbReference>
<dbReference type="Pfam" id="PF08447">
    <property type="entry name" value="PAS_3"/>
    <property type="match status" value="1"/>
</dbReference>
<dbReference type="SMART" id="SM00065">
    <property type="entry name" value="GAF"/>
    <property type="match status" value="1"/>
</dbReference>